<dbReference type="OrthoDB" id="22091at10239"/>
<evidence type="ECO:0000313" key="1">
    <source>
        <dbReference type="EMBL" id="APD19432.1"/>
    </source>
</evidence>
<name>A0A240EX12_9CAUD</name>
<proteinExistence type="predicted"/>
<protein>
    <submittedName>
        <fullName evidence="1">Uncharacterized protein</fullName>
    </submittedName>
</protein>
<dbReference type="Proteomes" id="UP000223166">
    <property type="component" value="Segment"/>
</dbReference>
<reference evidence="1 2" key="1">
    <citation type="submission" date="2016-11" db="EMBL/GenBank/DDBJ databases">
        <title>The complete genome sequence of Acinetobacter baumannii SH-Ab 15519 phage.</title>
        <authorList>
            <person name="Luo T."/>
            <person name="Yang Y."/>
            <person name="Wang Y."/>
            <person name="He P."/>
        </authorList>
    </citation>
    <scope>NUCLEOTIDE SEQUENCE [LARGE SCALE GENOMIC DNA]</scope>
</reference>
<sequence length="49" mass="5786">MVSYGLYFNHDGKDYQREVKFKPFSNFPIEYINFKGKQYQVNTVKSASA</sequence>
<gene>
    <name evidence="1" type="ORF">519_00037</name>
</gene>
<keyword evidence="2" id="KW-1185">Reference proteome</keyword>
<dbReference type="EMBL" id="KY082667">
    <property type="protein sequence ID" value="APD19432.1"/>
    <property type="molecule type" value="Genomic_DNA"/>
</dbReference>
<accession>A0A240EX12</accession>
<organism evidence="1 2">
    <name type="scientific">Acinetobacter phage SH-Ab 15519</name>
    <dbReference type="NCBI Taxonomy" id="1916127"/>
    <lineage>
        <taxon>Viruses</taxon>
        <taxon>Duplodnaviria</taxon>
        <taxon>Heunggongvirae</taxon>
        <taxon>Uroviricota</taxon>
        <taxon>Caudoviricetes</taxon>
        <taxon>Autographivirales</taxon>
        <taxon>Autoscriptoviridae</taxon>
        <taxon>Beijerinckvirinae</taxon>
        <taxon>Friunavirus</taxon>
        <taxon>Friunavirus fv15519</taxon>
    </lineage>
</organism>
<evidence type="ECO:0000313" key="2">
    <source>
        <dbReference type="Proteomes" id="UP000223166"/>
    </source>
</evidence>